<dbReference type="EMBL" id="AJWY01009459">
    <property type="protein sequence ID" value="EKC58305.1"/>
    <property type="molecule type" value="Genomic_DNA"/>
</dbReference>
<name>K1SWT0_9ZZZZ</name>
<feature type="non-terminal residue" evidence="1">
    <location>
        <position position="62"/>
    </location>
</feature>
<dbReference type="InterPro" id="IPR036318">
    <property type="entry name" value="FAD-bd_PCMH-like_sf"/>
</dbReference>
<sequence>MLSNIKAVADKFGCEFREDAPMSDYTSFKTGGPAELVIMPNSIEALSALISACRESKIKPYI</sequence>
<dbReference type="Gene3D" id="3.30.43.10">
    <property type="entry name" value="Uridine Diphospho-n-acetylenolpyruvylglucosamine Reductase, domain 2"/>
    <property type="match status" value="1"/>
</dbReference>
<accession>K1SWT0</accession>
<dbReference type="AlphaFoldDB" id="K1SWT0"/>
<reference evidence="1" key="1">
    <citation type="journal article" date="2013" name="Environ. Microbiol.">
        <title>Microbiota from the distal guts of lean and obese adolescents exhibit partial functional redundancy besides clear differences in community structure.</title>
        <authorList>
            <person name="Ferrer M."/>
            <person name="Ruiz A."/>
            <person name="Lanza F."/>
            <person name="Haange S.B."/>
            <person name="Oberbach A."/>
            <person name="Till H."/>
            <person name="Bargiela R."/>
            <person name="Campoy C."/>
            <person name="Segura M.T."/>
            <person name="Richter M."/>
            <person name="von Bergen M."/>
            <person name="Seifert J."/>
            <person name="Suarez A."/>
        </authorList>
    </citation>
    <scope>NUCLEOTIDE SEQUENCE</scope>
</reference>
<gene>
    <name evidence="1" type="ORF">LEA_13926</name>
</gene>
<dbReference type="SUPFAM" id="SSF56176">
    <property type="entry name" value="FAD-binding/transporter-associated domain-like"/>
    <property type="match status" value="1"/>
</dbReference>
<evidence type="ECO:0000313" key="1">
    <source>
        <dbReference type="EMBL" id="EKC58305.1"/>
    </source>
</evidence>
<protein>
    <submittedName>
        <fullName evidence="1">Uncharacterized protein</fullName>
    </submittedName>
</protein>
<dbReference type="InterPro" id="IPR016167">
    <property type="entry name" value="FAD-bd_PCMH_sub1"/>
</dbReference>
<comment type="caution">
    <text evidence="1">The sequence shown here is derived from an EMBL/GenBank/DDBJ whole genome shotgun (WGS) entry which is preliminary data.</text>
</comment>
<proteinExistence type="predicted"/>
<dbReference type="GO" id="GO:0050660">
    <property type="term" value="F:flavin adenine dinucleotide binding"/>
    <property type="evidence" value="ECO:0007669"/>
    <property type="project" value="InterPro"/>
</dbReference>
<organism evidence="1">
    <name type="scientific">human gut metagenome</name>
    <dbReference type="NCBI Taxonomy" id="408170"/>
    <lineage>
        <taxon>unclassified sequences</taxon>
        <taxon>metagenomes</taxon>
        <taxon>organismal metagenomes</taxon>
    </lineage>
</organism>